<proteinExistence type="predicted"/>
<sequence>MQNTTEFLTLVVSKAPMVKSLDFRSADGHQTLPVSSCFGFTFGDNCSG</sequence>
<name>A0A2P2INL0_RHIMU</name>
<dbReference type="EMBL" id="GGEC01002321">
    <property type="protein sequence ID" value="MBW82804.1"/>
    <property type="molecule type" value="Transcribed_RNA"/>
</dbReference>
<protein>
    <submittedName>
        <fullName evidence="1">Uncharacterized protein</fullName>
    </submittedName>
</protein>
<dbReference type="AlphaFoldDB" id="A0A2P2INL0"/>
<evidence type="ECO:0000313" key="1">
    <source>
        <dbReference type="EMBL" id="MBW82804.1"/>
    </source>
</evidence>
<organism evidence="1">
    <name type="scientific">Rhizophora mucronata</name>
    <name type="common">Asiatic mangrove</name>
    <dbReference type="NCBI Taxonomy" id="61149"/>
    <lineage>
        <taxon>Eukaryota</taxon>
        <taxon>Viridiplantae</taxon>
        <taxon>Streptophyta</taxon>
        <taxon>Embryophyta</taxon>
        <taxon>Tracheophyta</taxon>
        <taxon>Spermatophyta</taxon>
        <taxon>Magnoliopsida</taxon>
        <taxon>eudicotyledons</taxon>
        <taxon>Gunneridae</taxon>
        <taxon>Pentapetalae</taxon>
        <taxon>rosids</taxon>
        <taxon>fabids</taxon>
        <taxon>Malpighiales</taxon>
        <taxon>Rhizophoraceae</taxon>
        <taxon>Rhizophora</taxon>
    </lineage>
</organism>
<accession>A0A2P2INL0</accession>
<reference evidence="1" key="1">
    <citation type="submission" date="2018-02" db="EMBL/GenBank/DDBJ databases">
        <title>Rhizophora mucronata_Transcriptome.</title>
        <authorList>
            <person name="Meera S.P."/>
            <person name="Sreeshan A."/>
            <person name="Augustine A."/>
        </authorList>
    </citation>
    <scope>NUCLEOTIDE SEQUENCE</scope>
    <source>
        <tissue evidence="1">Leaf</tissue>
    </source>
</reference>